<evidence type="ECO:0000313" key="5">
    <source>
        <dbReference type="EMBL" id="KGM52028.1"/>
    </source>
</evidence>
<comment type="caution">
    <text evidence="5">The sequence shown here is derived from an EMBL/GenBank/DDBJ whole genome shotgun (WGS) entry which is preliminary data.</text>
</comment>
<evidence type="ECO:0000256" key="1">
    <source>
        <dbReference type="ARBA" id="ARBA00004370"/>
    </source>
</evidence>
<dbReference type="STRING" id="1122185.N792_06705"/>
<dbReference type="RefSeq" id="WP_036193204.1">
    <property type="nucleotide sequence ID" value="NZ_AVPS01000004.1"/>
</dbReference>
<dbReference type="EMBL" id="AVPS01000004">
    <property type="protein sequence ID" value="KGM52028.1"/>
    <property type="molecule type" value="Genomic_DNA"/>
</dbReference>
<protein>
    <submittedName>
        <fullName evidence="5">Membrane protein</fullName>
    </submittedName>
</protein>
<keyword evidence="6" id="KW-1185">Reference proteome</keyword>
<evidence type="ECO:0000313" key="6">
    <source>
        <dbReference type="Proteomes" id="UP000030017"/>
    </source>
</evidence>
<dbReference type="InterPro" id="IPR051407">
    <property type="entry name" value="Bact_OM_lipoprot/Surf_antigen"/>
</dbReference>
<dbReference type="Pfam" id="PF05433">
    <property type="entry name" value="Rick_17kDa_Anti"/>
    <property type="match status" value="1"/>
</dbReference>
<feature type="chain" id="PRO_5001962326" evidence="3">
    <location>
        <begin position="22"/>
        <end position="279"/>
    </location>
</feature>
<name>A0A0A0EPG4_9GAMM</name>
<proteinExistence type="predicted"/>
<gene>
    <name evidence="5" type="ORF">N792_06705</name>
</gene>
<sequence length="279" mass="28773">MNKNMLAVALAALLVGGVAVAAYNSFNSGADSTASVAPTGFDVATSDGAAAGSAGDFMGSGDISPIAPADQLEYADVVRVEPVKQKQKLYATVIGTDPVRETSTVATPRQVCEDVVVQERAPERDGNVGGTVVGAVVGGLLGNQVGRGNGRKAATAAGAVAGGFVGNRVDRNHVGGQVVERVDTQCRTVSDTAQSTKVVGYNVTYRNPDGTTGTMRTESKPGEKIALGSEDEVIGYDVTYRYHGQERTLRMDERPGDRLPVIDGKVVTQTAAVGGSERG</sequence>
<feature type="domain" description="Glycine zipper 2TM" evidence="4">
    <location>
        <begin position="129"/>
        <end position="169"/>
    </location>
</feature>
<dbReference type="GO" id="GO:0019867">
    <property type="term" value="C:outer membrane"/>
    <property type="evidence" value="ECO:0007669"/>
    <property type="project" value="InterPro"/>
</dbReference>
<evidence type="ECO:0000259" key="4">
    <source>
        <dbReference type="Pfam" id="PF05433"/>
    </source>
</evidence>
<feature type="signal peptide" evidence="3">
    <location>
        <begin position="1"/>
        <end position="21"/>
    </location>
</feature>
<evidence type="ECO:0000256" key="3">
    <source>
        <dbReference type="SAM" id="SignalP"/>
    </source>
</evidence>
<dbReference type="eggNOG" id="COG3134">
    <property type="taxonomic scope" value="Bacteria"/>
</dbReference>
<dbReference type="NCBIfam" id="NF008437">
    <property type="entry name" value="PRK11280.1"/>
    <property type="match status" value="1"/>
</dbReference>
<dbReference type="AlphaFoldDB" id="A0A0A0EPG4"/>
<dbReference type="PANTHER" id="PTHR35603:SF2">
    <property type="entry name" value="OUTER MEMBRANE LIPOPROTEIN"/>
    <property type="match status" value="1"/>
</dbReference>
<evidence type="ECO:0000256" key="2">
    <source>
        <dbReference type="ARBA" id="ARBA00023136"/>
    </source>
</evidence>
<reference evidence="5 6" key="1">
    <citation type="submission" date="2013-08" db="EMBL/GenBank/DDBJ databases">
        <title>Genome sequencing of Lysobacter.</title>
        <authorList>
            <person name="Zhang S."/>
            <person name="Wang G."/>
        </authorList>
    </citation>
    <scope>NUCLEOTIDE SEQUENCE [LARGE SCALE GENOMIC DNA]</scope>
    <source>
        <strain evidence="5 6">Ko07</strain>
    </source>
</reference>
<comment type="subcellular location">
    <subcellularLocation>
        <location evidence="1">Membrane</location>
    </subcellularLocation>
</comment>
<organism evidence="5 6">
    <name type="scientific">Lysobacter concretionis Ko07 = DSM 16239</name>
    <dbReference type="NCBI Taxonomy" id="1122185"/>
    <lineage>
        <taxon>Bacteria</taxon>
        <taxon>Pseudomonadati</taxon>
        <taxon>Pseudomonadota</taxon>
        <taxon>Gammaproteobacteria</taxon>
        <taxon>Lysobacterales</taxon>
        <taxon>Lysobacteraceae</taxon>
        <taxon>Novilysobacter</taxon>
    </lineage>
</organism>
<keyword evidence="2" id="KW-0472">Membrane</keyword>
<keyword evidence="3" id="KW-0732">Signal</keyword>
<accession>A0A0A0EPG4</accession>
<dbReference type="PANTHER" id="PTHR35603">
    <property type="match status" value="1"/>
</dbReference>
<dbReference type="Proteomes" id="UP000030017">
    <property type="component" value="Unassembled WGS sequence"/>
</dbReference>
<dbReference type="InterPro" id="IPR008816">
    <property type="entry name" value="Gly_zipper_2TM_dom"/>
</dbReference>